<dbReference type="Proteomes" id="UP000007797">
    <property type="component" value="Unassembled WGS sequence"/>
</dbReference>
<gene>
    <name evidence="1" type="ORF">DFA_05650</name>
</gene>
<dbReference type="KEGG" id="dfa:DFA_05650"/>
<protein>
    <submittedName>
        <fullName evidence="1">Uncharacterized protein</fullName>
    </submittedName>
</protein>
<keyword evidence="2" id="KW-1185">Reference proteome</keyword>
<dbReference type="GeneID" id="14875533"/>
<organism evidence="1 2">
    <name type="scientific">Cavenderia fasciculata</name>
    <name type="common">Slime mold</name>
    <name type="synonym">Dictyostelium fasciculatum</name>
    <dbReference type="NCBI Taxonomy" id="261658"/>
    <lineage>
        <taxon>Eukaryota</taxon>
        <taxon>Amoebozoa</taxon>
        <taxon>Evosea</taxon>
        <taxon>Eumycetozoa</taxon>
        <taxon>Dictyostelia</taxon>
        <taxon>Acytosteliales</taxon>
        <taxon>Cavenderiaceae</taxon>
        <taxon>Cavenderia</taxon>
    </lineage>
</organism>
<sequence length="422" mass="47663">MTEQIKKIVQVLGNVSGEFIANLTTTDKVVMGTTAIGLTTMMYIKHYINQSFEVNRSKVPEYKETIAIALNLVRQAKTINEYECVDTYGLKVIAHAMSVNKSVTLAMTDEFVNIAGILVNSMLFSYDSCHLATTTRPDLVDNIITSYSQLPRLDPIVITTSSMIRSLLRHAPQSNEFAMVLTSYAGGCQLLQVKFIVAELLADYVAESNDPNINNLPVLIFLLSVYSPQFDVVYNHMDHAINKLTNNFLKNPPPNVDITDVKKLVEPYAGYTYRRYCPNSILKYREFIAIVLNGSAIAIGKHYVSPALQLLVSAFWLLNGTTLASQFENKIDSSIWARIILKSLYLTLPICIIYPQFSFKSILVASIPSIIGKLFDVFAKNYIIKKMDTALFIRCRKDIQDFDIYSKKEKDALERRNLKQQQ</sequence>
<evidence type="ECO:0000313" key="2">
    <source>
        <dbReference type="Proteomes" id="UP000007797"/>
    </source>
</evidence>
<dbReference type="RefSeq" id="XP_004361368.1">
    <property type="nucleotide sequence ID" value="XM_004361311.1"/>
</dbReference>
<name>F4PLW3_CACFS</name>
<proteinExistence type="predicted"/>
<dbReference type="AlphaFoldDB" id="F4PLW3"/>
<reference evidence="2" key="1">
    <citation type="journal article" date="2011" name="Genome Res.">
        <title>Phylogeny-wide analysis of social amoeba genomes highlights ancient origins for complex intercellular communication.</title>
        <authorList>
            <person name="Heidel A.J."/>
            <person name="Lawal H.M."/>
            <person name="Felder M."/>
            <person name="Schilde C."/>
            <person name="Helps N.R."/>
            <person name="Tunggal B."/>
            <person name="Rivero F."/>
            <person name="John U."/>
            <person name="Schleicher M."/>
            <person name="Eichinger L."/>
            <person name="Platzer M."/>
            <person name="Noegel A.A."/>
            <person name="Schaap P."/>
            <person name="Gloeckner G."/>
        </authorList>
    </citation>
    <scope>NUCLEOTIDE SEQUENCE [LARGE SCALE GENOMIC DNA]</scope>
    <source>
        <strain evidence="2">SH3</strain>
    </source>
</reference>
<accession>F4PLW3</accession>
<evidence type="ECO:0000313" key="1">
    <source>
        <dbReference type="EMBL" id="EGG23517.1"/>
    </source>
</evidence>
<dbReference type="EMBL" id="GL883008">
    <property type="protein sequence ID" value="EGG23517.1"/>
    <property type="molecule type" value="Genomic_DNA"/>
</dbReference>